<dbReference type="InterPro" id="IPR001202">
    <property type="entry name" value="WW_dom"/>
</dbReference>
<evidence type="ECO:0000256" key="6">
    <source>
        <dbReference type="ARBA" id="ARBA00022475"/>
    </source>
</evidence>
<dbReference type="Pfam" id="PF13606">
    <property type="entry name" value="Ank_3"/>
    <property type="match status" value="1"/>
</dbReference>
<dbReference type="Gene3D" id="1.10.510.10">
    <property type="entry name" value="Transferase(Phosphotransferase) domain 1"/>
    <property type="match status" value="1"/>
</dbReference>
<dbReference type="SMART" id="SM00456">
    <property type="entry name" value="WW"/>
    <property type="match status" value="1"/>
</dbReference>
<dbReference type="Pfam" id="PF12796">
    <property type="entry name" value="Ank_2"/>
    <property type="match status" value="1"/>
</dbReference>
<feature type="compositionally biased region" description="Polar residues" evidence="18">
    <location>
        <begin position="660"/>
        <end position="686"/>
    </location>
</feature>
<feature type="region of interest" description="Disordered" evidence="18">
    <location>
        <begin position="520"/>
        <end position="636"/>
    </location>
</feature>
<organism evidence="22 23">
    <name type="scientific">Channa striata</name>
    <name type="common">Snakehead murrel</name>
    <name type="synonym">Ophicephalus striatus</name>
    <dbReference type="NCBI Taxonomy" id="64152"/>
    <lineage>
        <taxon>Eukaryota</taxon>
        <taxon>Metazoa</taxon>
        <taxon>Chordata</taxon>
        <taxon>Craniata</taxon>
        <taxon>Vertebrata</taxon>
        <taxon>Euteleostomi</taxon>
        <taxon>Actinopterygii</taxon>
        <taxon>Neopterygii</taxon>
        <taxon>Teleostei</taxon>
        <taxon>Neoteleostei</taxon>
        <taxon>Acanthomorphata</taxon>
        <taxon>Anabantaria</taxon>
        <taxon>Anabantiformes</taxon>
        <taxon>Channoidei</taxon>
        <taxon>Channidae</taxon>
        <taxon>Channa</taxon>
    </lineage>
</organism>
<dbReference type="GO" id="GO:0005524">
    <property type="term" value="F:ATP binding"/>
    <property type="evidence" value="ECO:0007669"/>
    <property type="project" value="InterPro"/>
</dbReference>
<dbReference type="SMART" id="SM00462">
    <property type="entry name" value="PTB"/>
    <property type="match status" value="2"/>
</dbReference>
<dbReference type="PROSITE" id="PS50297">
    <property type="entry name" value="ANK_REP_REGION"/>
    <property type="match status" value="3"/>
</dbReference>
<feature type="repeat" description="ANK" evidence="17">
    <location>
        <begin position="66"/>
        <end position="98"/>
    </location>
</feature>
<evidence type="ECO:0000259" key="20">
    <source>
        <dbReference type="PROSITE" id="PS50011"/>
    </source>
</evidence>
<evidence type="ECO:0000313" key="23">
    <source>
        <dbReference type="Proteomes" id="UP001187415"/>
    </source>
</evidence>
<dbReference type="Pfam" id="PF07714">
    <property type="entry name" value="PK_Tyr_Ser-Thr"/>
    <property type="match status" value="1"/>
</dbReference>
<accession>A0AA88MWG7</accession>
<dbReference type="Pfam" id="PF00640">
    <property type="entry name" value="PID"/>
    <property type="match status" value="2"/>
</dbReference>
<keyword evidence="8" id="KW-0597">Phosphoprotein</keyword>
<dbReference type="InterPro" id="IPR000719">
    <property type="entry name" value="Prot_kinase_dom"/>
</dbReference>
<dbReference type="Gene3D" id="2.20.70.10">
    <property type="match status" value="1"/>
</dbReference>
<dbReference type="CDD" id="cd14057">
    <property type="entry name" value="PK_ILK"/>
    <property type="match status" value="1"/>
</dbReference>
<dbReference type="PANTHER" id="PTHR14058:SF5">
    <property type="entry name" value="AMYLOID BETA PRECURSOR PROTEIN BINDING FAMILY B MEMBER 1"/>
    <property type="match status" value="1"/>
</dbReference>
<reference evidence="22" key="1">
    <citation type="submission" date="2023-07" db="EMBL/GenBank/DDBJ databases">
        <title>Chromosome-level Genome Assembly of Striped Snakehead (Channa striata).</title>
        <authorList>
            <person name="Liu H."/>
        </authorList>
    </citation>
    <scope>NUCLEOTIDE SEQUENCE</scope>
    <source>
        <strain evidence="22">Gz</strain>
        <tissue evidence="22">Muscle</tissue>
    </source>
</reference>
<feature type="repeat" description="ANK" evidence="17">
    <location>
        <begin position="99"/>
        <end position="131"/>
    </location>
</feature>
<dbReference type="InterPro" id="IPR002110">
    <property type="entry name" value="Ankyrin_rpt"/>
</dbReference>
<dbReference type="FunFam" id="1.10.510.10:FF:000187">
    <property type="entry name" value="integrin-linked protein kinase"/>
    <property type="match status" value="1"/>
</dbReference>
<evidence type="ECO:0000256" key="4">
    <source>
        <dbReference type="ARBA" id="ARBA00004544"/>
    </source>
</evidence>
<dbReference type="GO" id="GO:0030017">
    <property type="term" value="C:sarcomere"/>
    <property type="evidence" value="ECO:0007669"/>
    <property type="project" value="UniProtKB-SubCell"/>
</dbReference>
<feature type="domain" description="PID" evidence="19">
    <location>
        <begin position="816"/>
        <end position="951"/>
    </location>
</feature>
<evidence type="ECO:0000256" key="9">
    <source>
        <dbReference type="ARBA" id="ARBA00022737"/>
    </source>
</evidence>
<feature type="domain" description="Protein kinase" evidence="20">
    <location>
        <begin position="193"/>
        <end position="446"/>
    </location>
</feature>
<dbReference type="CDD" id="cd01271">
    <property type="entry name" value="PTB2_Fe65"/>
    <property type="match status" value="1"/>
</dbReference>
<dbReference type="FunFam" id="1.25.40.20:FF:000050">
    <property type="entry name" value="integrin-linked protein kinase"/>
    <property type="match status" value="1"/>
</dbReference>
<evidence type="ECO:0000256" key="15">
    <source>
        <dbReference type="ARBA" id="ARBA00049752"/>
    </source>
</evidence>
<dbReference type="CDD" id="cd01272">
    <property type="entry name" value="PTB1_Fe65"/>
    <property type="match status" value="1"/>
</dbReference>
<evidence type="ECO:0000256" key="7">
    <source>
        <dbReference type="ARBA" id="ARBA00022490"/>
    </source>
</evidence>
<dbReference type="PROSITE" id="PS01179">
    <property type="entry name" value="PID"/>
    <property type="match status" value="2"/>
</dbReference>
<evidence type="ECO:0000256" key="12">
    <source>
        <dbReference type="ARBA" id="ARBA00029809"/>
    </source>
</evidence>
<evidence type="ECO:0000256" key="11">
    <source>
        <dbReference type="ARBA" id="ARBA00023136"/>
    </source>
</evidence>
<keyword evidence="23" id="KW-1185">Reference proteome</keyword>
<dbReference type="GO" id="GO:0030027">
    <property type="term" value="C:lamellipodium"/>
    <property type="evidence" value="ECO:0007669"/>
    <property type="project" value="UniProtKB-SubCell"/>
</dbReference>
<dbReference type="FunFam" id="3.30.200.20:FF:000245">
    <property type="entry name" value="Integrin-linked protein kinase"/>
    <property type="match status" value="1"/>
</dbReference>
<dbReference type="EMBL" id="JAUPFM010000007">
    <property type="protein sequence ID" value="KAK2846793.1"/>
    <property type="molecule type" value="Genomic_DNA"/>
</dbReference>
<dbReference type="SUPFAM" id="SSF50729">
    <property type="entry name" value="PH domain-like"/>
    <property type="match status" value="2"/>
</dbReference>
<dbReference type="GO" id="GO:0004672">
    <property type="term" value="F:protein kinase activity"/>
    <property type="evidence" value="ECO:0007669"/>
    <property type="project" value="InterPro"/>
</dbReference>
<feature type="region of interest" description="Disordered" evidence="18">
    <location>
        <begin position="484"/>
        <end position="504"/>
    </location>
</feature>
<dbReference type="Proteomes" id="UP001187415">
    <property type="component" value="Unassembled WGS sequence"/>
</dbReference>
<keyword evidence="7" id="KW-0963">Cytoplasm</keyword>
<evidence type="ECO:0000256" key="18">
    <source>
        <dbReference type="SAM" id="MobiDB-lite"/>
    </source>
</evidence>
<dbReference type="Gene3D" id="3.30.200.20">
    <property type="entry name" value="Phosphorylase Kinase, domain 1"/>
    <property type="match status" value="1"/>
</dbReference>
<dbReference type="PROSITE" id="PS01159">
    <property type="entry name" value="WW_DOMAIN_1"/>
    <property type="match status" value="1"/>
</dbReference>
<evidence type="ECO:0000256" key="13">
    <source>
        <dbReference type="ARBA" id="ARBA00030969"/>
    </source>
</evidence>
<dbReference type="GO" id="GO:0005634">
    <property type="term" value="C:nucleus"/>
    <property type="evidence" value="ECO:0007669"/>
    <property type="project" value="TreeGrafter"/>
</dbReference>
<dbReference type="SUPFAM" id="SSF56112">
    <property type="entry name" value="Protein kinase-like (PK-like)"/>
    <property type="match status" value="1"/>
</dbReference>
<comment type="similarity">
    <text evidence="5">Belongs to the protein kinase superfamily. TKL Ser/Thr protein kinase family.</text>
</comment>
<feature type="region of interest" description="Disordered" evidence="18">
    <location>
        <begin position="648"/>
        <end position="687"/>
    </location>
</feature>
<evidence type="ECO:0000256" key="2">
    <source>
        <dbReference type="ARBA" id="ARBA00004204"/>
    </source>
</evidence>
<dbReference type="InterPro" id="IPR036020">
    <property type="entry name" value="WW_dom_sf"/>
</dbReference>
<comment type="caution">
    <text evidence="22">The sequence shown here is derived from an EMBL/GenBank/DDBJ whole genome shotgun (WGS) entry which is preliminary data.</text>
</comment>
<dbReference type="GO" id="GO:0005938">
    <property type="term" value="C:cell cortex"/>
    <property type="evidence" value="ECO:0007669"/>
    <property type="project" value="UniProtKB-SubCell"/>
</dbReference>
<proteinExistence type="inferred from homology"/>
<feature type="domain" description="PID" evidence="19">
    <location>
        <begin position="987"/>
        <end position="1111"/>
    </location>
</feature>
<dbReference type="PANTHER" id="PTHR14058">
    <property type="entry name" value="AMYLOID BETA A4 PRECURSOR PROTEIN-BINDING FAMILY B"/>
    <property type="match status" value="1"/>
</dbReference>
<dbReference type="InterPro" id="IPR001245">
    <property type="entry name" value="Ser-Thr/Tyr_kinase_cat_dom"/>
</dbReference>
<dbReference type="SMART" id="SM00248">
    <property type="entry name" value="ANK"/>
    <property type="match status" value="3"/>
</dbReference>
<dbReference type="InterPro" id="IPR011993">
    <property type="entry name" value="PH-like_dom_sf"/>
</dbReference>
<dbReference type="PROSITE" id="PS50020">
    <property type="entry name" value="WW_DOMAIN_2"/>
    <property type="match status" value="1"/>
</dbReference>
<feature type="compositionally biased region" description="Basic and acidic residues" evidence="18">
    <location>
        <begin position="484"/>
        <end position="498"/>
    </location>
</feature>
<feature type="compositionally biased region" description="Basic and acidic residues" evidence="18">
    <location>
        <begin position="590"/>
        <end position="609"/>
    </location>
</feature>
<evidence type="ECO:0000259" key="21">
    <source>
        <dbReference type="PROSITE" id="PS50020"/>
    </source>
</evidence>
<evidence type="ECO:0000256" key="1">
    <source>
        <dbReference type="ARBA" id="ARBA00004202"/>
    </source>
</evidence>
<keyword evidence="6" id="KW-1003">Cell membrane</keyword>
<dbReference type="GO" id="GO:0009653">
    <property type="term" value="P:anatomical structure morphogenesis"/>
    <property type="evidence" value="ECO:0007669"/>
    <property type="project" value="UniProtKB-ARBA"/>
</dbReference>
<dbReference type="Pfam" id="PF00397">
    <property type="entry name" value="WW"/>
    <property type="match status" value="1"/>
</dbReference>
<dbReference type="GO" id="GO:0006355">
    <property type="term" value="P:regulation of DNA-templated transcription"/>
    <property type="evidence" value="ECO:0007669"/>
    <property type="project" value="TreeGrafter"/>
</dbReference>
<dbReference type="InterPro" id="IPR036770">
    <property type="entry name" value="Ankyrin_rpt-contain_sf"/>
</dbReference>
<dbReference type="GO" id="GO:0005886">
    <property type="term" value="C:plasma membrane"/>
    <property type="evidence" value="ECO:0007669"/>
    <property type="project" value="UniProtKB-SubCell"/>
</dbReference>
<evidence type="ECO:0000256" key="17">
    <source>
        <dbReference type="PROSITE-ProRule" id="PRU00023"/>
    </source>
</evidence>
<dbReference type="GO" id="GO:0005925">
    <property type="term" value="C:focal adhesion"/>
    <property type="evidence" value="ECO:0007669"/>
    <property type="project" value="UniProtKB-ARBA"/>
</dbReference>
<protein>
    <recommendedName>
        <fullName evidence="15">Scaffold protein ILK</fullName>
    </recommendedName>
    <alternativeName>
        <fullName evidence="14">ILK-1</fullName>
    </alternativeName>
    <alternativeName>
        <fullName evidence="13">ILK-2</fullName>
    </alternativeName>
    <alternativeName>
        <fullName evidence="16">Inactive integrin-linked kinase</fullName>
    </alternativeName>
    <alternativeName>
        <fullName evidence="12">p59ILK</fullName>
    </alternativeName>
</protein>
<feature type="region of interest" description="Disordered" evidence="18">
    <location>
        <begin position="742"/>
        <end position="761"/>
    </location>
</feature>
<keyword evidence="10 17" id="KW-0040">ANK repeat</keyword>
<evidence type="ECO:0000256" key="16">
    <source>
        <dbReference type="ARBA" id="ARBA00049807"/>
    </source>
</evidence>
<feature type="domain" description="WW" evidence="21">
    <location>
        <begin position="689"/>
        <end position="721"/>
    </location>
</feature>
<dbReference type="Gene3D" id="1.25.40.20">
    <property type="entry name" value="Ankyrin repeat-containing domain"/>
    <property type="match status" value="1"/>
</dbReference>
<dbReference type="AlphaFoldDB" id="A0AA88MWG7"/>
<feature type="repeat" description="ANK" evidence="17">
    <location>
        <begin position="33"/>
        <end position="65"/>
    </location>
</feature>
<keyword evidence="11" id="KW-0472">Membrane</keyword>
<dbReference type="GO" id="GO:0001540">
    <property type="term" value="F:amyloid-beta binding"/>
    <property type="evidence" value="ECO:0007669"/>
    <property type="project" value="InterPro"/>
</dbReference>
<evidence type="ECO:0000313" key="22">
    <source>
        <dbReference type="EMBL" id="KAK2846793.1"/>
    </source>
</evidence>
<evidence type="ECO:0000256" key="8">
    <source>
        <dbReference type="ARBA" id="ARBA00022553"/>
    </source>
</evidence>
<dbReference type="InterPro" id="IPR011009">
    <property type="entry name" value="Kinase-like_dom_sf"/>
</dbReference>
<evidence type="ECO:0000259" key="19">
    <source>
        <dbReference type="PROSITE" id="PS01179"/>
    </source>
</evidence>
<dbReference type="SUPFAM" id="SSF51045">
    <property type="entry name" value="WW domain"/>
    <property type="match status" value="1"/>
</dbReference>
<dbReference type="PROSITE" id="PS50088">
    <property type="entry name" value="ANK_REPEAT"/>
    <property type="match status" value="3"/>
</dbReference>
<dbReference type="InterPro" id="IPR039576">
    <property type="entry name" value="APBB1/2/3"/>
</dbReference>
<evidence type="ECO:0000256" key="10">
    <source>
        <dbReference type="ARBA" id="ARBA00023043"/>
    </source>
</evidence>
<dbReference type="SUPFAM" id="SSF48403">
    <property type="entry name" value="Ankyrin repeat"/>
    <property type="match status" value="1"/>
</dbReference>
<gene>
    <name evidence="22" type="ORF">Q5P01_009792</name>
</gene>
<name>A0AA88MWG7_CHASR</name>
<dbReference type="FunFam" id="2.20.70.10:FF:000003">
    <property type="entry name" value="amyloid beta A4 precursor protein-binding family B member 2"/>
    <property type="match status" value="1"/>
</dbReference>
<dbReference type="CDD" id="cd00201">
    <property type="entry name" value="WW"/>
    <property type="match status" value="1"/>
</dbReference>
<evidence type="ECO:0000256" key="14">
    <source>
        <dbReference type="ARBA" id="ARBA00030970"/>
    </source>
</evidence>
<dbReference type="InterPro" id="IPR035692">
    <property type="entry name" value="PK_ILK"/>
</dbReference>
<dbReference type="PROSITE" id="PS50011">
    <property type="entry name" value="PROTEIN_KINASE_DOM"/>
    <property type="match status" value="1"/>
</dbReference>
<dbReference type="FunFam" id="2.30.29.30:FF:000019">
    <property type="entry name" value="Amyloid beta (A4) precursor protein-binding, family B, member 1 (Fe65)"/>
    <property type="match status" value="1"/>
</dbReference>
<sequence>MDDIFTQCREGNAVAVRLWLDNTENDLNLGDDHGFSPLHWACREGRSNVVDMLIMRGARINVMNRGDDTPLHLAASHGHRDIVGKLIQCKADTNAANEHGNIPLHYACFWGQDLVAEDLVTNGAQVSICNKYGETPLDKAKPHLREHLREMAEKMGQNLTKIPFKDAFWKGTTRTRPRNGTLNKHAGIDYKQLSLLAKINENQSGELWQGRWQGNEIVVKVLKVRDWTTRKSRDFNEEYPKLRIFSHPNVLPMLGACQSPPAPHPIIITHWMPYGSLYNVLHEGTNFVVDQTQAVKFALDIACGMAFLHTLEPMIPRHYLNSKSVMIDEDMTARISMADVKFSFQCPGRMYSPAWAAPEALQKKPEEINRRSADMWSFAILLWELVTREVPFADLSNMEIGMKVALEGLRPTIPPGISPHICKLMKICMNEDPAKRPKFDMIVPILEKMQDKGFGGAEVTWKVTMGGHDDEDMPYVVNKQKQDDELKNKLNDSSHWCEPDSAGNNAKWVKEGQNQLRKVAENQQDQDHNCNISQNGNKEDFPRQNTTQEDQQRNEEQTKSPKIAMTPGLSQEESKNILNEPLLINTLESTEEKDKEREEDGNEKEKKLEEDEETSGDTKGENVAQSAVESQREGSVVGRNACLLFSNMNGTPSDEESSWPALSQDNIADSSPNGNRDSFWNSNAFETDTDLPSGWMRVRDTSGTYYWHIPTGTTQWEPPSPLGKVGDSMMSSTMSLETTPCEEPEESWANLSSTDEGAGEGELWKEEEEVASDQSLKEFEGATLRYASINLNYNCSQSEEEEKLTPLCTGIETKCFAVRSLGWVEMSEEDMAPGKSSVAVNNCIRQLSYHKHNLDDTAGIWGEGKDMLMVLENDTMNLIDPLGQTLLHAQPIGSIRVWGVGRDNGRSVDFAYVARDNLTQVLKCHVFRCDSPAKNIATSLHEMCSKIMMERKATKPGMSRFNSDPGKHVAIPVEEFPAPKNEFFQRFQVYYLGCEPVAKPVGMEIINEALETAMNDKDKNDWTPVSVNVAPATLTILSKQSEEVLSECRVRFLSFMGVGKDVHTFAFIMAEGPHDFNCHMFWCEPNAASLSEAVQAACMLRYQKCLDARPPSLASCLPTPPADSVARRVKKGVQSLLGSFKSYRSGSQSP</sequence>
<feature type="compositionally biased region" description="Basic and acidic residues" evidence="18">
    <location>
        <begin position="550"/>
        <end position="559"/>
    </location>
</feature>
<comment type="subcellular location">
    <subcellularLocation>
        <location evidence="1">Cell membrane</location>
        <topology evidence="1">Peripheral membrane protein</topology>
    </subcellularLocation>
    <subcellularLocation>
        <location evidence="3">Cell projection</location>
        <location evidence="3">Lamellipodium</location>
    </subcellularLocation>
    <subcellularLocation>
        <location evidence="4">Cytoplasm</location>
        <location evidence="4">Cell cortex</location>
    </subcellularLocation>
    <subcellularLocation>
        <location evidence="2">Cytoplasm</location>
        <location evidence="2">Myofibril</location>
        <location evidence="2">Sarcomere</location>
    </subcellularLocation>
</comment>
<evidence type="ECO:0000256" key="3">
    <source>
        <dbReference type="ARBA" id="ARBA00004510"/>
    </source>
</evidence>
<dbReference type="FunFam" id="2.30.29.30:FF:000034">
    <property type="entry name" value="amyloid beta A4 precursor protein-binding family B member 2"/>
    <property type="match status" value="1"/>
</dbReference>
<dbReference type="InterPro" id="IPR006020">
    <property type="entry name" value="PTB/PI_dom"/>
</dbReference>
<dbReference type="Gene3D" id="2.30.29.30">
    <property type="entry name" value="Pleckstrin-homology domain (PH domain)/Phosphotyrosine-binding domain (PTB)"/>
    <property type="match status" value="2"/>
</dbReference>
<dbReference type="GO" id="GO:0007229">
    <property type="term" value="P:integrin-mediated signaling pathway"/>
    <property type="evidence" value="ECO:0007669"/>
    <property type="project" value="UniProtKB-ARBA"/>
</dbReference>
<keyword evidence="9" id="KW-0677">Repeat</keyword>
<evidence type="ECO:0000256" key="5">
    <source>
        <dbReference type="ARBA" id="ARBA00005843"/>
    </source>
</evidence>